<sequence length="77" mass="8156">MEKEVATIAVITSDSHISRRSRVFSLSPDAGWETESAAANDTSTDAATINNTCQSNPANMKASVLFVDASPNEQPIS</sequence>
<accession>A0ABQ1M1S6</accession>
<dbReference type="Proteomes" id="UP000602004">
    <property type="component" value="Unassembled WGS sequence"/>
</dbReference>
<gene>
    <name evidence="1" type="ORF">GCM10011400_20340</name>
</gene>
<name>A0ABQ1M1S6_9BURK</name>
<proteinExistence type="predicted"/>
<comment type="caution">
    <text evidence="1">The sequence shown here is derived from an EMBL/GenBank/DDBJ whole genome shotgun (WGS) entry which is preliminary data.</text>
</comment>
<evidence type="ECO:0000313" key="2">
    <source>
        <dbReference type="Proteomes" id="UP000602004"/>
    </source>
</evidence>
<protein>
    <submittedName>
        <fullName evidence="1">Uncharacterized protein</fullName>
    </submittedName>
</protein>
<organism evidence="1 2">
    <name type="scientific">Paraburkholderia caffeinilytica</name>
    <dbReference type="NCBI Taxonomy" id="1761016"/>
    <lineage>
        <taxon>Bacteria</taxon>
        <taxon>Pseudomonadati</taxon>
        <taxon>Pseudomonadota</taxon>
        <taxon>Betaproteobacteria</taxon>
        <taxon>Burkholderiales</taxon>
        <taxon>Burkholderiaceae</taxon>
        <taxon>Paraburkholderia</taxon>
    </lineage>
</organism>
<keyword evidence="2" id="KW-1185">Reference proteome</keyword>
<dbReference type="EMBL" id="BMHL01000003">
    <property type="protein sequence ID" value="GGC33667.1"/>
    <property type="molecule type" value="Genomic_DNA"/>
</dbReference>
<evidence type="ECO:0000313" key="1">
    <source>
        <dbReference type="EMBL" id="GGC33667.1"/>
    </source>
</evidence>
<reference evidence="2" key="1">
    <citation type="journal article" date="2019" name="Int. J. Syst. Evol. Microbiol.">
        <title>The Global Catalogue of Microorganisms (GCM) 10K type strain sequencing project: providing services to taxonomists for standard genome sequencing and annotation.</title>
        <authorList>
            <consortium name="The Broad Institute Genomics Platform"/>
            <consortium name="The Broad Institute Genome Sequencing Center for Infectious Disease"/>
            <person name="Wu L."/>
            <person name="Ma J."/>
        </authorList>
    </citation>
    <scope>NUCLEOTIDE SEQUENCE [LARGE SCALE GENOMIC DNA]</scope>
    <source>
        <strain evidence="2">CGMCC 1.15103</strain>
    </source>
</reference>